<evidence type="ECO:0000313" key="2">
    <source>
        <dbReference type="EMBL" id="SJN15332.1"/>
    </source>
</evidence>
<keyword evidence="1" id="KW-1133">Transmembrane helix</keyword>
<keyword evidence="3" id="KW-1185">Reference proteome</keyword>
<dbReference type="AlphaFoldDB" id="A0A1R4I675"/>
<evidence type="ECO:0008006" key="4">
    <source>
        <dbReference type="Google" id="ProtNLM"/>
    </source>
</evidence>
<dbReference type="STRING" id="1255658.FM114_00015"/>
<reference evidence="2 3" key="1">
    <citation type="submission" date="2017-02" db="EMBL/GenBank/DDBJ databases">
        <authorList>
            <person name="Peterson S.W."/>
        </authorList>
    </citation>
    <scope>NUCLEOTIDE SEQUENCE [LARGE SCALE GENOMIC DNA]</scope>
    <source>
        <strain evidence="2 3">LSP_Lj1</strain>
    </source>
</reference>
<accession>A0A1R4I675</accession>
<name>A0A1R4I675_9ACTN</name>
<dbReference type="InterPro" id="IPR027417">
    <property type="entry name" value="P-loop_NTPase"/>
</dbReference>
<dbReference type="SUPFAM" id="SSF52540">
    <property type="entry name" value="P-loop containing nucleoside triphosphate hydrolases"/>
    <property type="match status" value="1"/>
</dbReference>
<proteinExistence type="predicted"/>
<evidence type="ECO:0000256" key="1">
    <source>
        <dbReference type="SAM" id="Phobius"/>
    </source>
</evidence>
<dbReference type="Proteomes" id="UP000188342">
    <property type="component" value="Unassembled WGS sequence"/>
</dbReference>
<keyword evidence="1" id="KW-0472">Membrane</keyword>
<feature type="transmembrane region" description="Helical" evidence="1">
    <location>
        <begin position="72"/>
        <end position="92"/>
    </location>
</feature>
<keyword evidence="1" id="KW-0812">Transmembrane</keyword>
<sequence>MDRMESMGIADLASKLPITLSGGEQQRVARDPGQCVLMVTHDPVVARRCDRVAFMRLAGASPPAERGRRKGMVGRVIWCLVIAALMGLIFWATPTVRTMDDEKFALQSVMQATFFLLPCWQPSWPRTLRSRRGY</sequence>
<dbReference type="EMBL" id="FUKQ01000001">
    <property type="protein sequence ID" value="SJN15332.1"/>
    <property type="molecule type" value="Genomic_DNA"/>
</dbReference>
<evidence type="ECO:0000313" key="3">
    <source>
        <dbReference type="Proteomes" id="UP000188342"/>
    </source>
</evidence>
<protein>
    <recommendedName>
        <fullName evidence="4">ABC transporter ATP-binding protein</fullName>
    </recommendedName>
</protein>
<gene>
    <name evidence="2" type="ORF">FM114_00015</name>
</gene>
<organism evidence="2 3">
    <name type="scientific">Luteococcus japonicus LSP_Lj1</name>
    <dbReference type="NCBI Taxonomy" id="1255658"/>
    <lineage>
        <taxon>Bacteria</taxon>
        <taxon>Bacillati</taxon>
        <taxon>Actinomycetota</taxon>
        <taxon>Actinomycetes</taxon>
        <taxon>Propionibacteriales</taxon>
        <taxon>Propionibacteriaceae</taxon>
        <taxon>Luteococcus</taxon>
    </lineage>
</organism>